<proteinExistence type="predicted"/>
<evidence type="ECO:0000313" key="2">
    <source>
        <dbReference type="Proteomes" id="UP000015106"/>
    </source>
</evidence>
<organism evidence="1 2">
    <name type="scientific">Triticum urartu</name>
    <name type="common">Red wild einkorn</name>
    <name type="synonym">Crithodium urartu</name>
    <dbReference type="NCBI Taxonomy" id="4572"/>
    <lineage>
        <taxon>Eukaryota</taxon>
        <taxon>Viridiplantae</taxon>
        <taxon>Streptophyta</taxon>
        <taxon>Embryophyta</taxon>
        <taxon>Tracheophyta</taxon>
        <taxon>Spermatophyta</taxon>
        <taxon>Magnoliopsida</taxon>
        <taxon>Liliopsida</taxon>
        <taxon>Poales</taxon>
        <taxon>Poaceae</taxon>
        <taxon>BOP clade</taxon>
        <taxon>Pooideae</taxon>
        <taxon>Triticodae</taxon>
        <taxon>Triticeae</taxon>
        <taxon>Triticinae</taxon>
        <taxon>Triticum</taxon>
    </lineage>
</organism>
<keyword evidence="2" id="KW-1185">Reference proteome</keyword>
<dbReference type="EnsemblPlants" id="TuG1812G0200000197.01.T01">
    <property type="protein sequence ID" value="TuG1812G0200000197.01.T01.cds393070"/>
    <property type="gene ID" value="TuG1812G0200000197.01"/>
</dbReference>
<reference evidence="1" key="2">
    <citation type="submission" date="2018-03" db="EMBL/GenBank/DDBJ databases">
        <title>The Triticum urartu genome reveals the dynamic nature of wheat genome evolution.</title>
        <authorList>
            <person name="Ling H."/>
            <person name="Ma B."/>
            <person name="Shi X."/>
            <person name="Liu H."/>
            <person name="Dong L."/>
            <person name="Sun H."/>
            <person name="Cao Y."/>
            <person name="Gao Q."/>
            <person name="Zheng S."/>
            <person name="Li Y."/>
            <person name="Yu Y."/>
            <person name="Du H."/>
            <person name="Qi M."/>
            <person name="Li Y."/>
            <person name="Yu H."/>
            <person name="Cui Y."/>
            <person name="Wang N."/>
            <person name="Chen C."/>
            <person name="Wu H."/>
            <person name="Zhao Y."/>
            <person name="Zhang J."/>
            <person name="Li Y."/>
            <person name="Zhou W."/>
            <person name="Zhang B."/>
            <person name="Hu W."/>
            <person name="Eijk M."/>
            <person name="Tang J."/>
            <person name="Witsenboer H."/>
            <person name="Zhao S."/>
            <person name="Li Z."/>
            <person name="Zhang A."/>
            <person name="Wang D."/>
            <person name="Liang C."/>
        </authorList>
    </citation>
    <scope>NUCLEOTIDE SEQUENCE [LARGE SCALE GENOMIC DNA]</scope>
    <source>
        <strain evidence="1">cv. G1812</strain>
    </source>
</reference>
<protein>
    <recommendedName>
        <fullName evidence="3">Rx N-terminal domain-containing protein</fullName>
    </recommendedName>
</protein>
<dbReference type="Proteomes" id="UP000015106">
    <property type="component" value="Chromosome 2"/>
</dbReference>
<dbReference type="InterPro" id="IPR027417">
    <property type="entry name" value="P-loop_NTPase"/>
</dbReference>
<name>A0A8R7P8Z6_TRIUA</name>
<dbReference type="PANTHER" id="PTHR33377">
    <property type="entry name" value="OS10G0134700 PROTEIN-RELATED"/>
    <property type="match status" value="1"/>
</dbReference>
<sequence>MEAAMSAVAGELLSRFISFLINKYHYSSHTQSEKAVERLQHLLMRACTIVEEADTRYITNSGMMMQLKMLSEAMYRGYSVMDALRYQTLQDSAGFDEVSTNDTSSSSLHFTIPFKRSRTITQKDGKAMRHEPYGALERLEVALANMAEFVVLLGGCERMSRRPYDLYLYTDNFMFGRHTEKQYLLSFLLQQNPPGDAPLVLPIIGGAKVGKKTLVAHACGDARVRSRFSSVLHLNGDNLLRILDHGKTMFGLTMLVVIEFASDVCDADWKKFQSFFIRMDRGSKIIIISKLKILARFGSVKPIFLKVLSYDEMRYLFKAMAFGSVDPEEHPQLVQIADEFVKVVHDVRGSLVEINVFADVLRRNLNVQFWRCILNKGVRYFRRNLSIYGVHPGILIEQGHLVDISDFALHPLSMTLGEPPLNVSIKGEPPPSVILGELLANPSVRPEGDFTLIAWKSRIAPHKSFTHYVTSHAPETYEGAKLEGSALPRRKRRGVPI</sequence>
<gene>
    <name evidence="1" type="primary">LOC125540604</name>
</gene>
<dbReference type="SUPFAM" id="SSF52540">
    <property type="entry name" value="P-loop containing nucleoside triphosphate hydrolases"/>
    <property type="match status" value="1"/>
</dbReference>
<dbReference type="GeneID" id="125540604"/>
<dbReference type="AlphaFoldDB" id="A0A8R7P8Z6"/>
<dbReference type="PANTHER" id="PTHR33377:SF21">
    <property type="entry name" value="GENOME ASSEMBLY, CHROMOSOME: II"/>
    <property type="match status" value="1"/>
</dbReference>
<reference evidence="1" key="3">
    <citation type="submission" date="2022-06" db="UniProtKB">
        <authorList>
            <consortium name="EnsemblPlants"/>
        </authorList>
    </citation>
    <scope>IDENTIFICATION</scope>
</reference>
<dbReference type="Gramene" id="TuG1812G0200000197.01.T01">
    <property type="protein sequence ID" value="TuG1812G0200000197.01.T01.cds393070"/>
    <property type="gene ID" value="TuG1812G0200000197.01"/>
</dbReference>
<evidence type="ECO:0000313" key="1">
    <source>
        <dbReference type="EnsemblPlants" id="TuG1812G0200000197.01.T01.cds393070"/>
    </source>
</evidence>
<dbReference type="RefSeq" id="XP_048560166.1">
    <property type="nucleotide sequence ID" value="XM_048704209.1"/>
</dbReference>
<dbReference type="KEGG" id="tua:125540604"/>
<evidence type="ECO:0008006" key="3">
    <source>
        <dbReference type="Google" id="ProtNLM"/>
    </source>
</evidence>
<accession>A0A8R7P8Z6</accession>
<dbReference type="OrthoDB" id="10274908at2759"/>
<reference evidence="2" key="1">
    <citation type="journal article" date="2013" name="Nature">
        <title>Draft genome of the wheat A-genome progenitor Triticum urartu.</title>
        <authorList>
            <person name="Ling H.Q."/>
            <person name="Zhao S."/>
            <person name="Liu D."/>
            <person name="Wang J."/>
            <person name="Sun H."/>
            <person name="Zhang C."/>
            <person name="Fan H."/>
            <person name="Li D."/>
            <person name="Dong L."/>
            <person name="Tao Y."/>
            <person name="Gao C."/>
            <person name="Wu H."/>
            <person name="Li Y."/>
            <person name="Cui Y."/>
            <person name="Guo X."/>
            <person name="Zheng S."/>
            <person name="Wang B."/>
            <person name="Yu K."/>
            <person name="Liang Q."/>
            <person name="Yang W."/>
            <person name="Lou X."/>
            <person name="Chen J."/>
            <person name="Feng M."/>
            <person name="Jian J."/>
            <person name="Zhang X."/>
            <person name="Luo G."/>
            <person name="Jiang Y."/>
            <person name="Liu J."/>
            <person name="Wang Z."/>
            <person name="Sha Y."/>
            <person name="Zhang B."/>
            <person name="Wu H."/>
            <person name="Tang D."/>
            <person name="Shen Q."/>
            <person name="Xue P."/>
            <person name="Zou S."/>
            <person name="Wang X."/>
            <person name="Liu X."/>
            <person name="Wang F."/>
            <person name="Yang Y."/>
            <person name="An X."/>
            <person name="Dong Z."/>
            <person name="Zhang K."/>
            <person name="Zhang X."/>
            <person name="Luo M.C."/>
            <person name="Dvorak J."/>
            <person name="Tong Y."/>
            <person name="Wang J."/>
            <person name="Yang H."/>
            <person name="Li Z."/>
            <person name="Wang D."/>
            <person name="Zhang A."/>
            <person name="Wang J."/>
        </authorList>
    </citation>
    <scope>NUCLEOTIDE SEQUENCE</scope>
    <source>
        <strain evidence="2">cv. G1812</strain>
    </source>
</reference>